<sequence length="192" mass="22983">MKNKKTKVLDFDHDAFMRDKSNIEVKIHIINEKIDILDDHGANYDNEDLIDLFTAGFQFPERFYSKQYKEVKIKRMKDFALEDLKKSIQNIIRFNAFVPGEHPELNYITFKNCKPVEVDKLDEILKMKHTKILKGQRAIEIYDKIEHITKEFNLLFDLMKPIPNRQWISLFQVKEDKIISNPDINYLQFNED</sequence>
<dbReference type="AlphaFoldDB" id="A0A9X4N1U5"/>
<gene>
    <name evidence="1" type="ORF">NMK71_00995</name>
</gene>
<comment type="caution">
    <text evidence="1">The sequence shown here is derived from an EMBL/GenBank/DDBJ whole genome shotgun (WGS) entry which is preliminary data.</text>
</comment>
<accession>A0A9X4N1U5</accession>
<dbReference type="RefSeq" id="WP_304419730.1">
    <property type="nucleotide sequence ID" value="NZ_JANCMU010000001.1"/>
</dbReference>
<keyword evidence="2" id="KW-1185">Reference proteome</keyword>
<proteinExistence type="predicted"/>
<protein>
    <submittedName>
        <fullName evidence="1">Uncharacterized protein</fullName>
    </submittedName>
</protein>
<evidence type="ECO:0000313" key="1">
    <source>
        <dbReference type="EMBL" id="MDG4944979.1"/>
    </source>
</evidence>
<evidence type="ECO:0000313" key="2">
    <source>
        <dbReference type="Proteomes" id="UP001152599"/>
    </source>
</evidence>
<reference evidence="1" key="1">
    <citation type="submission" date="2022-07" db="EMBL/GenBank/DDBJ databases">
        <title>Description and genome-wide analysis of Profundicola chukchiensis gen. nov., sp. nov., marine bacteria isolated from bottom sediments of the Chukchi Sea.</title>
        <authorList>
            <person name="Romanenko L."/>
            <person name="Otstavnykh N."/>
            <person name="Kurilenko V."/>
            <person name="Eremeev V."/>
            <person name="Velansky P."/>
            <person name="Mikhailov V."/>
            <person name="Isaeva M."/>
        </authorList>
    </citation>
    <scope>NUCLEOTIDE SEQUENCE</scope>
    <source>
        <strain evidence="1">KMM 9713</strain>
    </source>
</reference>
<dbReference type="Proteomes" id="UP001152599">
    <property type="component" value="Unassembled WGS sequence"/>
</dbReference>
<dbReference type="EMBL" id="JANCMU010000001">
    <property type="protein sequence ID" value="MDG4944979.1"/>
    <property type="molecule type" value="Genomic_DNA"/>
</dbReference>
<organism evidence="1 2">
    <name type="scientific">Profundicola chukchiensis</name>
    <dbReference type="NCBI Taxonomy" id="2961959"/>
    <lineage>
        <taxon>Bacteria</taxon>
        <taxon>Pseudomonadati</taxon>
        <taxon>Bacteroidota</taxon>
        <taxon>Flavobacteriia</taxon>
        <taxon>Flavobacteriales</taxon>
        <taxon>Weeksellaceae</taxon>
        <taxon>Profundicola</taxon>
    </lineage>
</organism>
<name>A0A9X4N1U5_9FLAO</name>